<dbReference type="AlphaFoldDB" id="A0A699K3A8"/>
<comment type="caution">
    <text evidence="2">The sequence shown here is derived from an EMBL/GenBank/DDBJ whole genome shotgun (WGS) entry which is preliminary data.</text>
</comment>
<proteinExistence type="predicted"/>
<accession>A0A699K3A8</accession>
<dbReference type="EMBL" id="BKCJ010471916">
    <property type="protein sequence ID" value="GFA70333.1"/>
    <property type="molecule type" value="Genomic_DNA"/>
</dbReference>
<evidence type="ECO:0000256" key="1">
    <source>
        <dbReference type="SAM" id="MobiDB-lite"/>
    </source>
</evidence>
<feature type="region of interest" description="Disordered" evidence="1">
    <location>
        <begin position="316"/>
        <end position="337"/>
    </location>
</feature>
<reference evidence="2" key="1">
    <citation type="journal article" date="2019" name="Sci. Rep.">
        <title>Draft genome of Tanacetum cinerariifolium, the natural source of mosquito coil.</title>
        <authorList>
            <person name="Yamashiro T."/>
            <person name="Shiraishi A."/>
            <person name="Satake H."/>
            <person name="Nakayama K."/>
        </authorList>
    </citation>
    <scope>NUCLEOTIDE SEQUENCE</scope>
</reference>
<feature type="region of interest" description="Disordered" evidence="1">
    <location>
        <begin position="134"/>
        <end position="156"/>
    </location>
</feature>
<sequence>SFGRRSNSSGPNGSKPSGRGLRSWRSTLIITQVFDVLPFATKPKHLRGIIVEMIGLPPKLPVVVSFTLTYSSWMLRMMEKKRRISSPFTLPPLFPLSRRMIIAFVVTAGWKQTGLILRLRFKTRATTRATIRTTATSFGRRSNSSGPNGSKPSGRGLRSWRSTLIITQVFDVLPFATFLDAKDDGEEKKDFITFHSASTVSFVTEDDYCLRGYCRLEANRLRSTNESDNRLSNGSNNGLRIWHQSFSLDKRRLDVIGASVISRRHCFLCHLRLTFHYFRKKRRGSRNRRSLICSSTLSGDALQILLQSQLAVEESGAGEPKLGNPGLDNLEAGFDHD</sequence>
<gene>
    <name evidence="2" type="ORF">Tci_642305</name>
</gene>
<feature type="non-terminal residue" evidence="2">
    <location>
        <position position="1"/>
    </location>
</feature>
<organism evidence="2">
    <name type="scientific">Tanacetum cinerariifolium</name>
    <name type="common">Dalmatian daisy</name>
    <name type="synonym">Chrysanthemum cinerariifolium</name>
    <dbReference type="NCBI Taxonomy" id="118510"/>
    <lineage>
        <taxon>Eukaryota</taxon>
        <taxon>Viridiplantae</taxon>
        <taxon>Streptophyta</taxon>
        <taxon>Embryophyta</taxon>
        <taxon>Tracheophyta</taxon>
        <taxon>Spermatophyta</taxon>
        <taxon>Magnoliopsida</taxon>
        <taxon>eudicotyledons</taxon>
        <taxon>Gunneridae</taxon>
        <taxon>Pentapetalae</taxon>
        <taxon>asterids</taxon>
        <taxon>campanulids</taxon>
        <taxon>Asterales</taxon>
        <taxon>Asteraceae</taxon>
        <taxon>Asteroideae</taxon>
        <taxon>Anthemideae</taxon>
        <taxon>Anthemidinae</taxon>
        <taxon>Tanacetum</taxon>
    </lineage>
</organism>
<protein>
    <submittedName>
        <fullName evidence="2">Uncharacterized protein</fullName>
    </submittedName>
</protein>
<evidence type="ECO:0000313" key="2">
    <source>
        <dbReference type="EMBL" id="GFA70333.1"/>
    </source>
</evidence>
<feature type="region of interest" description="Disordered" evidence="1">
    <location>
        <begin position="1"/>
        <end position="20"/>
    </location>
</feature>
<name>A0A699K3A8_TANCI</name>